<dbReference type="RefSeq" id="XP_043035787.1">
    <property type="nucleotide sequence ID" value="XM_043184428.1"/>
</dbReference>
<evidence type="ECO:0000256" key="1">
    <source>
        <dbReference type="SAM" id="MobiDB-lite"/>
    </source>
</evidence>
<dbReference type="GeneID" id="66106725"/>
<evidence type="ECO:0000313" key="2">
    <source>
        <dbReference type="EMBL" id="KAG7442287.1"/>
    </source>
</evidence>
<dbReference type="EMBL" id="MU250552">
    <property type="protein sequence ID" value="KAG7442287.1"/>
    <property type="molecule type" value="Genomic_DNA"/>
</dbReference>
<name>A0A9P7VKR0_9AGAR</name>
<reference evidence="2" key="1">
    <citation type="submission" date="2020-11" db="EMBL/GenBank/DDBJ databases">
        <title>Adaptations for nitrogen fixation in a non-lichenized fungal sporocarp promotes dispersal by wood-feeding termites.</title>
        <authorList>
            <consortium name="DOE Joint Genome Institute"/>
            <person name="Koch R.A."/>
            <person name="Yoon G."/>
            <person name="Arayal U."/>
            <person name="Lail K."/>
            <person name="Amirebrahimi M."/>
            <person name="Labutti K."/>
            <person name="Lipzen A."/>
            <person name="Riley R."/>
            <person name="Barry K."/>
            <person name="Henrissat B."/>
            <person name="Grigoriev I.V."/>
            <person name="Herr J.R."/>
            <person name="Aime M.C."/>
        </authorList>
    </citation>
    <scope>NUCLEOTIDE SEQUENCE</scope>
    <source>
        <strain evidence="2">MCA 3950</strain>
    </source>
</reference>
<sequence length="284" mass="31749">MSVPPPPPPYDVATVLSDHCLILFLETGYRRRKQDGRHDGQRGRGNNPNPTENASPVRERRPLAITSSFNDADVYLFDVLTAADALPKIAHGCILFGVTAREFEGSINSSFSYFRKRREAELDRDWLRHCAGIDDKKNYGRIHRQGKIFRGPRDLCLVRSGSRWNAALDRLVLRMEQEDHGGRINDQRVLSPLRRAPGVVLLFKMISQGFKTLSVAVKRGGIKWDPCSTATSRVWRRLIDAAVNITGGSTSLASISTLPYPSVGDRMLGFEFPSVAIICSCRLI</sequence>
<keyword evidence="3" id="KW-1185">Reference proteome</keyword>
<accession>A0A9P7VKR0</accession>
<gene>
    <name evidence="2" type="ORF">BT62DRAFT_922714</name>
</gene>
<feature type="region of interest" description="Disordered" evidence="1">
    <location>
        <begin position="33"/>
        <end position="59"/>
    </location>
</feature>
<protein>
    <submittedName>
        <fullName evidence="2">Uncharacterized protein</fullName>
    </submittedName>
</protein>
<proteinExistence type="predicted"/>
<comment type="caution">
    <text evidence="2">The sequence shown here is derived from an EMBL/GenBank/DDBJ whole genome shotgun (WGS) entry which is preliminary data.</text>
</comment>
<organism evidence="2 3">
    <name type="scientific">Guyanagaster necrorhizus</name>
    <dbReference type="NCBI Taxonomy" id="856835"/>
    <lineage>
        <taxon>Eukaryota</taxon>
        <taxon>Fungi</taxon>
        <taxon>Dikarya</taxon>
        <taxon>Basidiomycota</taxon>
        <taxon>Agaricomycotina</taxon>
        <taxon>Agaricomycetes</taxon>
        <taxon>Agaricomycetidae</taxon>
        <taxon>Agaricales</taxon>
        <taxon>Marasmiineae</taxon>
        <taxon>Physalacriaceae</taxon>
        <taxon>Guyanagaster</taxon>
    </lineage>
</organism>
<evidence type="ECO:0000313" key="3">
    <source>
        <dbReference type="Proteomes" id="UP000812287"/>
    </source>
</evidence>
<dbReference type="Proteomes" id="UP000812287">
    <property type="component" value="Unassembled WGS sequence"/>
</dbReference>
<dbReference type="AlphaFoldDB" id="A0A9P7VKR0"/>